<organism evidence="6 7">
    <name type="scientific">Paenimyroides ummariense</name>
    <dbReference type="NCBI Taxonomy" id="913024"/>
    <lineage>
        <taxon>Bacteria</taxon>
        <taxon>Pseudomonadati</taxon>
        <taxon>Bacteroidota</taxon>
        <taxon>Flavobacteriia</taxon>
        <taxon>Flavobacteriales</taxon>
        <taxon>Flavobacteriaceae</taxon>
        <taxon>Paenimyroides</taxon>
    </lineage>
</organism>
<evidence type="ECO:0000313" key="6">
    <source>
        <dbReference type="EMBL" id="SFN20261.1"/>
    </source>
</evidence>
<reference evidence="7" key="1">
    <citation type="submission" date="2016-10" db="EMBL/GenBank/DDBJ databases">
        <authorList>
            <person name="Varghese N."/>
            <person name="Submissions S."/>
        </authorList>
    </citation>
    <scope>NUCLEOTIDE SEQUENCE [LARGE SCALE GENOMIC DNA]</scope>
    <source>
        <strain evidence="7">DS-12</strain>
    </source>
</reference>
<keyword evidence="4" id="KW-0812">Transmembrane</keyword>
<dbReference type="GO" id="GO:0006355">
    <property type="term" value="P:regulation of DNA-templated transcription"/>
    <property type="evidence" value="ECO:0007669"/>
    <property type="project" value="InterPro"/>
</dbReference>
<dbReference type="OrthoDB" id="9797341at2"/>
<dbReference type="InterPro" id="IPR036388">
    <property type="entry name" value="WH-like_DNA-bd_sf"/>
</dbReference>
<keyword evidence="3" id="KW-0804">Transcription</keyword>
<accession>A0A1I4X2N4</accession>
<dbReference type="Gene3D" id="1.10.10.10">
    <property type="entry name" value="Winged helix-like DNA-binding domain superfamily/Winged helix DNA-binding domain"/>
    <property type="match status" value="1"/>
</dbReference>
<dbReference type="SUPFAM" id="SSF48452">
    <property type="entry name" value="TPR-like"/>
    <property type="match status" value="1"/>
</dbReference>
<dbReference type="InterPro" id="IPR011990">
    <property type="entry name" value="TPR-like_helical_dom_sf"/>
</dbReference>
<dbReference type="InterPro" id="IPR016032">
    <property type="entry name" value="Sig_transdc_resp-reg_C-effctor"/>
</dbReference>
<evidence type="ECO:0000256" key="2">
    <source>
        <dbReference type="ARBA" id="ARBA00023125"/>
    </source>
</evidence>
<dbReference type="PRINTS" id="PR00038">
    <property type="entry name" value="HTHLUXR"/>
</dbReference>
<keyword evidence="2" id="KW-0238">DNA-binding</keyword>
<dbReference type="EMBL" id="FOVI01000002">
    <property type="protein sequence ID" value="SFN20261.1"/>
    <property type="molecule type" value="Genomic_DNA"/>
</dbReference>
<dbReference type="InterPro" id="IPR000792">
    <property type="entry name" value="Tscrpt_reg_LuxR_C"/>
</dbReference>
<keyword evidence="4" id="KW-0472">Membrane</keyword>
<dbReference type="PROSITE" id="PS50043">
    <property type="entry name" value="HTH_LUXR_2"/>
    <property type="match status" value="1"/>
</dbReference>
<sequence length="404" mass="47534">MKNLIISILLLFSTFVYSQKNSIESLQEKISQYNKADQYDLSVKLLTDFINNKETSANDKYAAYLIKSDIYKNLFKYQHALKYLDLALQEGKKGSDFLTAVQEIKAEKAFIYFEMQDFDKAKLLMNELEQTAYKNLNNKYLLFIYTQEGYFLLKNKNYAAAEMKLNDAVKIAETHYPQELPIVYGKQIELYNITNEFKKRDNAYQLGIGIAQKYKNLKYEFYLNEVYKNVFSNNNDTAKAFIYQKKCDSLFALYNSNDKSSKVEILEQEIKNENFDNQLKKKQKIQIGLMLLSILLIIAVVFLIKLFNKNKQNKILIERENKRIQEEIKHLKSLANENVNTFKELSSFNLTERQLEIIKLVQNGKNNKEIAADLFISENTVKYHLKTIYTILEIKHRNELSNFK</sequence>
<dbReference type="STRING" id="913024.SAMN05421741_10288"/>
<evidence type="ECO:0000256" key="3">
    <source>
        <dbReference type="ARBA" id="ARBA00023163"/>
    </source>
</evidence>
<evidence type="ECO:0000256" key="4">
    <source>
        <dbReference type="SAM" id="Phobius"/>
    </source>
</evidence>
<keyword evidence="1" id="KW-0805">Transcription regulation</keyword>
<evidence type="ECO:0000313" key="7">
    <source>
        <dbReference type="Proteomes" id="UP000199036"/>
    </source>
</evidence>
<dbReference type="CDD" id="cd06170">
    <property type="entry name" value="LuxR_C_like"/>
    <property type="match status" value="1"/>
</dbReference>
<dbReference type="Proteomes" id="UP000199036">
    <property type="component" value="Unassembled WGS sequence"/>
</dbReference>
<dbReference type="AlphaFoldDB" id="A0A1I4X2N4"/>
<dbReference type="GO" id="GO:0003677">
    <property type="term" value="F:DNA binding"/>
    <property type="evidence" value="ECO:0007669"/>
    <property type="project" value="UniProtKB-KW"/>
</dbReference>
<feature type="transmembrane region" description="Helical" evidence="4">
    <location>
        <begin position="287"/>
        <end position="307"/>
    </location>
</feature>
<dbReference type="PANTHER" id="PTHR44688:SF16">
    <property type="entry name" value="DNA-BINDING TRANSCRIPTIONAL ACTIVATOR DEVR_DOSR"/>
    <property type="match status" value="1"/>
</dbReference>
<dbReference type="SMART" id="SM00421">
    <property type="entry name" value="HTH_LUXR"/>
    <property type="match status" value="1"/>
</dbReference>
<protein>
    <submittedName>
        <fullName evidence="6">Regulatory protein, luxR family</fullName>
    </submittedName>
</protein>
<keyword evidence="7" id="KW-1185">Reference proteome</keyword>
<proteinExistence type="predicted"/>
<dbReference type="Pfam" id="PF00196">
    <property type="entry name" value="GerE"/>
    <property type="match status" value="1"/>
</dbReference>
<gene>
    <name evidence="6" type="ORF">SAMN05421741_10288</name>
</gene>
<name>A0A1I4X2N4_9FLAO</name>
<evidence type="ECO:0000256" key="1">
    <source>
        <dbReference type="ARBA" id="ARBA00023015"/>
    </source>
</evidence>
<evidence type="ECO:0000259" key="5">
    <source>
        <dbReference type="PROSITE" id="PS50043"/>
    </source>
</evidence>
<feature type="domain" description="HTH luxR-type" evidence="5">
    <location>
        <begin position="343"/>
        <end position="404"/>
    </location>
</feature>
<dbReference type="PANTHER" id="PTHR44688">
    <property type="entry name" value="DNA-BINDING TRANSCRIPTIONAL ACTIVATOR DEVR_DOSR"/>
    <property type="match status" value="1"/>
</dbReference>
<keyword evidence="4" id="KW-1133">Transmembrane helix</keyword>
<dbReference type="SUPFAM" id="SSF46894">
    <property type="entry name" value="C-terminal effector domain of the bipartite response regulators"/>
    <property type="match status" value="1"/>
</dbReference>
<dbReference type="RefSeq" id="WP_091518336.1">
    <property type="nucleotide sequence ID" value="NZ_FOVI01000002.1"/>
</dbReference>